<organism evidence="1 2">
    <name type="scientific">Aspergillus tanneri</name>
    <dbReference type="NCBI Taxonomy" id="1220188"/>
    <lineage>
        <taxon>Eukaryota</taxon>
        <taxon>Fungi</taxon>
        <taxon>Dikarya</taxon>
        <taxon>Ascomycota</taxon>
        <taxon>Pezizomycotina</taxon>
        <taxon>Eurotiomycetes</taxon>
        <taxon>Eurotiomycetidae</taxon>
        <taxon>Eurotiales</taxon>
        <taxon>Aspergillaceae</taxon>
        <taxon>Aspergillus</taxon>
        <taxon>Aspergillus subgen. Circumdati</taxon>
    </lineage>
</organism>
<proteinExistence type="predicted"/>
<evidence type="ECO:0000313" key="2">
    <source>
        <dbReference type="Proteomes" id="UP000308092"/>
    </source>
</evidence>
<comment type="caution">
    <text evidence="1">The sequence shown here is derived from an EMBL/GenBank/DDBJ whole genome shotgun (WGS) entry which is preliminary data.</text>
</comment>
<name>A0A4S3IXH0_9EURO</name>
<dbReference type="EMBL" id="SOSA01001574">
    <property type="protein sequence ID" value="THC87039.1"/>
    <property type="molecule type" value="Genomic_DNA"/>
</dbReference>
<accession>A0A4S3IXH0</accession>
<sequence length="22" mass="2379">MSILYGKGGPFGGVARLLKNHY</sequence>
<evidence type="ECO:0000313" key="1">
    <source>
        <dbReference type="EMBL" id="THC87039.1"/>
    </source>
</evidence>
<protein>
    <submittedName>
        <fullName evidence="1">Uncharacterized protein</fullName>
    </submittedName>
</protein>
<dbReference type="Proteomes" id="UP000308092">
    <property type="component" value="Unassembled WGS sequence"/>
</dbReference>
<reference evidence="1 2" key="1">
    <citation type="submission" date="2019-03" db="EMBL/GenBank/DDBJ databases">
        <title>The genome sequence of a newly discovered highly antifungal drug resistant Aspergillus species, Aspergillus tanneri NIH 1004.</title>
        <authorList>
            <person name="Mounaud S."/>
            <person name="Singh I."/>
            <person name="Joardar V."/>
            <person name="Pakala S."/>
            <person name="Pakala S."/>
            <person name="Venepally P."/>
            <person name="Hoover J."/>
            <person name="Nierman W."/>
            <person name="Chung J."/>
            <person name="Losada L."/>
        </authorList>
    </citation>
    <scope>NUCLEOTIDE SEQUENCE [LARGE SCALE GENOMIC DNA]</scope>
    <source>
        <strain evidence="1 2">NIH1004</strain>
    </source>
</reference>
<gene>
    <name evidence="1" type="ORF">EYZ11_013515</name>
</gene>
<keyword evidence="2" id="KW-1185">Reference proteome</keyword>
<dbReference type="VEuPathDB" id="FungiDB:EYZ11_013515"/>
<dbReference type="AlphaFoldDB" id="A0A4S3IXH0"/>